<comment type="caution">
    <text evidence="1">The sequence shown here is derived from an EMBL/GenBank/DDBJ whole genome shotgun (WGS) entry which is preliminary data.</text>
</comment>
<name>A0A9X0QCL3_9BACT</name>
<protein>
    <submittedName>
        <fullName evidence="1">Uncharacterized protein</fullName>
    </submittedName>
</protein>
<accession>A0A9X0QCL3</accession>
<organism evidence="1 2">
    <name type="scientific">Tunturiibacter gelidiferens</name>
    <dbReference type="NCBI Taxonomy" id="3069689"/>
    <lineage>
        <taxon>Bacteria</taxon>
        <taxon>Pseudomonadati</taxon>
        <taxon>Acidobacteriota</taxon>
        <taxon>Terriglobia</taxon>
        <taxon>Terriglobales</taxon>
        <taxon>Acidobacteriaceae</taxon>
        <taxon>Tunturiibacter</taxon>
    </lineage>
</organism>
<keyword evidence="2" id="KW-1185">Reference proteome</keyword>
<dbReference type="EMBL" id="JACHEB010000003">
    <property type="protein sequence ID" value="MBB5327873.1"/>
    <property type="molecule type" value="Genomic_DNA"/>
</dbReference>
<reference evidence="1 2" key="1">
    <citation type="submission" date="2020-08" db="EMBL/GenBank/DDBJ databases">
        <title>Genomic Encyclopedia of Type Strains, Phase IV (KMG-V): Genome sequencing to study the core and pangenomes of soil and plant-associated prokaryotes.</title>
        <authorList>
            <person name="Whitman W."/>
        </authorList>
    </citation>
    <scope>NUCLEOTIDE SEQUENCE [LARGE SCALE GENOMIC DNA]</scope>
    <source>
        <strain evidence="1 2">X5P2</strain>
    </source>
</reference>
<evidence type="ECO:0000313" key="1">
    <source>
        <dbReference type="EMBL" id="MBB5327873.1"/>
    </source>
</evidence>
<sequence>MRELDAECAQRRGGFLTKVVRFFSSKHGTR</sequence>
<gene>
    <name evidence="1" type="ORF">HDF14_001479</name>
</gene>
<proteinExistence type="predicted"/>
<dbReference type="AlphaFoldDB" id="A0A9X0QCL3"/>
<evidence type="ECO:0000313" key="2">
    <source>
        <dbReference type="Proteomes" id="UP000535182"/>
    </source>
</evidence>
<dbReference type="Proteomes" id="UP000535182">
    <property type="component" value="Unassembled WGS sequence"/>
</dbReference>